<dbReference type="GO" id="GO:0005506">
    <property type="term" value="F:iron ion binding"/>
    <property type="evidence" value="ECO:0007669"/>
    <property type="project" value="UniProtKB-UniRule"/>
</dbReference>
<evidence type="ECO:0000256" key="6">
    <source>
        <dbReference type="ARBA" id="ARBA00022691"/>
    </source>
</evidence>
<evidence type="ECO:0000256" key="1">
    <source>
        <dbReference type="ARBA" id="ARBA00004942"/>
    </source>
</evidence>
<feature type="binding site" evidence="13 14">
    <location>
        <position position="62"/>
    </location>
    <ligand>
        <name>[4Fe-4S] cluster</name>
        <dbReference type="ChEBI" id="CHEBI:49883"/>
        <note>4Fe-4S-S-AdoMet</note>
    </ligand>
</feature>
<keyword evidence="10 13" id="KW-0408">Iron</keyword>
<evidence type="ECO:0000313" key="17">
    <source>
        <dbReference type="Proteomes" id="UP000186323"/>
    </source>
</evidence>
<feature type="binding site" evidence="13 14">
    <location>
        <position position="191"/>
    </location>
    <ligand>
        <name>[2Fe-2S] cluster</name>
        <dbReference type="ChEBI" id="CHEBI:190135"/>
    </ligand>
</feature>
<evidence type="ECO:0000313" key="16">
    <source>
        <dbReference type="EMBL" id="SFV72833.1"/>
    </source>
</evidence>
<comment type="cofactor">
    <cofactor evidence="13">
        <name>[2Fe-2S] cluster</name>
        <dbReference type="ChEBI" id="CHEBI:190135"/>
    </cofactor>
    <text evidence="13">Binds 1 [2Fe-2S] cluster. The cluster is coordinated with 3 cysteines and 1 arginine.</text>
</comment>
<dbReference type="NCBIfam" id="TIGR00433">
    <property type="entry name" value="bioB"/>
    <property type="match status" value="1"/>
</dbReference>
<dbReference type="InterPro" id="IPR013785">
    <property type="entry name" value="Aldolase_TIM"/>
</dbReference>
<evidence type="ECO:0000256" key="13">
    <source>
        <dbReference type="HAMAP-Rule" id="MF_01694"/>
    </source>
</evidence>
<evidence type="ECO:0000256" key="12">
    <source>
        <dbReference type="ARBA" id="ARBA00051157"/>
    </source>
</evidence>
<accession>A0A1K1LDN7</accession>
<dbReference type="OrthoDB" id="9786826at2"/>
<feature type="binding site" evidence="13 14">
    <location>
        <position position="59"/>
    </location>
    <ligand>
        <name>[4Fe-4S] cluster</name>
        <dbReference type="ChEBI" id="CHEBI:49883"/>
        <note>4Fe-4S-S-AdoMet</note>
    </ligand>
</feature>
<keyword evidence="6 13" id="KW-0949">S-adenosyl-L-methionine</keyword>
<dbReference type="PIRSF" id="PIRSF001619">
    <property type="entry name" value="Biotin_synth"/>
    <property type="match status" value="1"/>
</dbReference>
<dbReference type="GO" id="GO:0051537">
    <property type="term" value="F:2 iron, 2 sulfur cluster binding"/>
    <property type="evidence" value="ECO:0007669"/>
    <property type="project" value="UniProtKB-KW"/>
</dbReference>
<comment type="caution">
    <text evidence="13">Lacks conserved residue(s) required for the propagation of feature annotation.</text>
</comment>
<dbReference type="GO" id="GO:0009102">
    <property type="term" value="P:biotin biosynthetic process"/>
    <property type="evidence" value="ECO:0007669"/>
    <property type="project" value="UniProtKB-UniRule"/>
</dbReference>
<dbReference type="SFLD" id="SFLDG01278">
    <property type="entry name" value="biotin_synthase_like"/>
    <property type="match status" value="1"/>
</dbReference>
<evidence type="ECO:0000256" key="11">
    <source>
        <dbReference type="ARBA" id="ARBA00023014"/>
    </source>
</evidence>
<sequence>MNHPVCPVPASPAEAARLLSEPLETLLDSAAVLRERRHGKRISLCAIINARSGDCGMDCRFCSQSSHNHTPIAHFPFLEAAELRGRILRLAAWPVRRIGIVTSGGALEEQELHCLLAVVRDLPEDVRRRICTSLGRLPEKHLRELERAGVRRYHHNLETSRAYYPRICSTQLWEQRRDTVVRAQATGLSVCAGGLFGLGESWEDRIDFAFSLRELGVRHVPMNFLHPHPQTPLAGQPLLEPEEALRIIALFRHILPEASLRVCGGRPETLRERQGDMFRAGADALMTGDYLTTQGMGVEDDIRMIEAAGLEVARP</sequence>
<evidence type="ECO:0000256" key="7">
    <source>
        <dbReference type="ARBA" id="ARBA00022714"/>
    </source>
</evidence>
<dbReference type="UniPathway" id="UPA00078">
    <property type="reaction ID" value="UER00162"/>
</dbReference>
<reference evidence="17" key="1">
    <citation type="submission" date="2016-10" db="EMBL/GenBank/DDBJ databases">
        <authorList>
            <person name="Wegmann U."/>
        </authorList>
    </citation>
    <scope>NUCLEOTIDE SEQUENCE [LARGE SCALE GENOMIC DNA]</scope>
</reference>
<evidence type="ECO:0000256" key="8">
    <source>
        <dbReference type="ARBA" id="ARBA00022723"/>
    </source>
</evidence>
<evidence type="ECO:0000256" key="3">
    <source>
        <dbReference type="ARBA" id="ARBA00012236"/>
    </source>
</evidence>
<dbReference type="GO" id="GO:0004076">
    <property type="term" value="F:biotin synthase activity"/>
    <property type="evidence" value="ECO:0007669"/>
    <property type="project" value="UniProtKB-UniRule"/>
</dbReference>
<comment type="pathway">
    <text evidence="1 13">Cofactor biosynthesis; biotin biosynthesis; biotin from 7,8-diaminononanoate: step 2/2.</text>
</comment>
<keyword evidence="4 13" id="KW-0004">4Fe-4S</keyword>
<dbReference type="PROSITE" id="PS51918">
    <property type="entry name" value="RADICAL_SAM"/>
    <property type="match status" value="1"/>
</dbReference>
<comment type="cofactor">
    <cofactor evidence="13 14">
        <name>[4Fe-4S] cluster</name>
        <dbReference type="ChEBI" id="CHEBI:49883"/>
    </cofactor>
    <text evidence="13 14">Binds 1 [4Fe-4S] cluster. The cluster is coordinated with 3 cysteines and an exchangeable S-adenosyl-L-methionine.</text>
</comment>
<keyword evidence="9 13" id="KW-0093">Biotin biosynthesis</keyword>
<evidence type="ECO:0000256" key="5">
    <source>
        <dbReference type="ARBA" id="ARBA00022679"/>
    </source>
</evidence>
<evidence type="ECO:0000256" key="9">
    <source>
        <dbReference type="ARBA" id="ARBA00022756"/>
    </source>
</evidence>
<dbReference type="SMART" id="SM00729">
    <property type="entry name" value="Elp3"/>
    <property type="match status" value="1"/>
</dbReference>
<dbReference type="PANTHER" id="PTHR22976:SF2">
    <property type="entry name" value="BIOTIN SYNTHASE, MITOCHONDRIAL"/>
    <property type="match status" value="1"/>
</dbReference>
<dbReference type="RefSeq" id="WP_072333785.1">
    <property type="nucleotide sequence ID" value="NZ_CALJDE010000063.1"/>
</dbReference>
<comment type="cofactor">
    <cofactor evidence="14">
        <name>[2Fe-2S] cluster</name>
        <dbReference type="ChEBI" id="CHEBI:190135"/>
    </cofactor>
    <text evidence="14">Binds 1 [2Fe-2S] cluster. The cluster is coordinated with 3 cysteines and 1 arginine.</text>
</comment>
<keyword evidence="7 13" id="KW-0001">2Fe-2S</keyword>
<dbReference type="CDD" id="cd01335">
    <property type="entry name" value="Radical_SAM"/>
    <property type="match status" value="1"/>
</dbReference>
<dbReference type="InterPro" id="IPR058240">
    <property type="entry name" value="rSAM_sf"/>
</dbReference>
<feature type="domain" description="Radical SAM core" evidence="15">
    <location>
        <begin position="38"/>
        <end position="266"/>
    </location>
</feature>
<feature type="binding site" evidence="13 14">
    <location>
        <position position="261"/>
    </location>
    <ligand>
        <name>[2Fe-2S] cluster</name>
        <dbReference type="ChEBI" id="CHEBI:190135"/>
    </ligand>
</feature>
<comment type="function">
    <text evidence="13">Catalyzes the conversion of dethiobiotin (DTB) to biotin by the insertion of a sulfur atom into dethiobiotin via a radical-based mechanism.</text>
</comment>
<evidence type="ECO:0000256" key="10">
    <source>
        <dbReference type="ARBA" id="ARBA00023004"/>
    </source>
</evidence>
<dbReference type="HAMAP" id="MF_01694">
    <property type="entry name" value="BioB"/>
    <property type="match status" value="1"/>
</dbReference>
<comment type="subunit">
    <text evidence="13">Homodimer.</text>
</comment>
<gene>
    <name evidence="13" type="primary">bioB</name>
    <name evidence="16" type="ORF">DESPIGER_0970</name>
</gene>
<feature type="binding site" evidence="13 14">
    <location>
        <position position="55"/>
    </location>
    <ligand>
        <name>[4Fe-4S] cluster</name>
        <dbReference type="ChEBI" id="CHEBI:49883"/>
        <note>4Fe-4S-S-AdoMet</note>
    </ligand>
</feature>
<dbReference type="Pfam" id="PF04055">
    <property type="entry name" value="Radical_SAM"/>
    <property type="match status" value="1"/>
</dbReference>
<dbReference type="Proteomes" id="UP000186323">
    <property type="component" value="Chromosome I"/>
</dbReference>
<dbReference type="Pfam" id="PF06968">
    <property type="entry name" value="BATS"/>
    <property type="match status" value="1"/>
</dbReference>
<feature type="binding site" evidence="13 14">
    <location>
        <position position="131"/>
    </location>
    <ligand>
        <name>[2Fe-2S] cluster</name>
        <dbReference type="ChEBI" id="CHEBI:190135"/>
    </ligand>
</feature>
<dbReference type="InterPro" id="IPR010722">
    <property type="entry name" value="BATS_dom"/>
</dbReference>
<keyword evidence="11 13" id="KW-0411">Iron-sulfur</keyword>
<keyword evidence="8 13" id="KW-0479">Metal-binding</keyword>
<dbReference type="AlphaFoldDB" id="A0A1K1LDN7"/>
<protein>
    <recommendedName>
        <fullName evidence="3 13">Biotin synthase</fullName>
        <ecNumber evidence="3 13">2.8.1.6</ecNumber>
    </recommendedName>
</protein>
<comment type="similarity">
    <text evidence="2 13">Belongs to the radical SAM superfamily. Biotin synthase family.</text>
</comment>
<dbReference type="PANTHER" id="PTHR22976">
    <property type="entry name" value="BIOTIN SYNTHASE"/>
    <property type="match status" value="1"/>
</dbReference>
<dbReference type="GO" id="GO:0051539">
    <property type="term" value="F:4 iron, 4 sulfur cluster binding"/>
    <property type="evidence" value="ECO:0007669"/>
    <property type="project" value="UniProtKB-KW"/>
</dbReference>
<dbReference type="SMART" id="SM00876">
    <property type="entry name" value="BATS"/>
    <property type="match status" value="1"/>
</dbReference>
<dbReference type="SFLD" id="SFLDS00029">
    <property type="entry name" value="Radical_SAM"/>
    <property type="match status" value="1"/>
</dbReference>
<dbReference type="SFLD" id="SFLDG01060">
    <property type="entry name" value="BATS_domain_containing"/>
    <property type="match status" value="1"/>
</dbReference>
<dbReference type="EMBL" id="LT630450">
    <property type="protein sequence ID" value="SFV72833.1"/>
    <property type="molecule type" value="Genomic_DNA"/>
</dbReference>
<proteinExistence type="inferred from homology"/>
<keyword evidence="17" id="KW-1185">Reference proteome</keyword>
<organism evidence="16 17">
    <name type="scientific">Desulfovibrio piger</name>
    <dbReference type="NCBI Taxonomy" id="901"/>
    <lineage>
        <taxon>Bacteria</taxon>
        <taxon>Pseudomonadati</taxon>
        <taxon>Thermodesulfobacteriota</taxon>
        <taxon>Desulfovibrionia</taxon>
        <taxon>Desulfovibrionales</taxon>
        <taxon>Desulfovibrionaceae</taxon>
        <taxon>Desulfovibrio</taxon>
    </lineage>
</organism>
<dbReference type="InterPro" id="IPR002684">
    <property type="entry name" value="Biotin_synth/BioAB"/>
</dbReference>
<comment type="catalytic activity">
    <reaction evidence="12 13">
        <text>(4R,5S)-dethiobiotin + (sulfur carrier)-SH + 2 reduced [2Fe-2S]-[ferredoxin] + 2 S-adenosyl-L-methionine = (sulfur carrier)-H + biotin + 2 5'-deoxyadenosine + 2 L-methionine + 2 oxidized [2Fe-2S]-[ferredoxin]</text>
        <dbReference type="Rhea" id="RHEA:22060"/>
        <dbReference type="Rhea" id="RHEA-COMP:10000"/>
        <dbReference type="Rhea" id="RHEA-COMP:10001"/>
        <dbReference type="Rhea" id="RHEA-COMP:14737"/>
        <dbReference type="Rhea" id="RHEA-COMP:14739"/>
        <dbReference type="ChEBI" id="CHEBI:17319"/>
        <dbReference type="ChEBI" id="CHEBI:29917"/>
        <dbReference type="ChEBI" id="CHEBI:33737"/>
        <dbReference type="ChEBI" id="CHEBI:33738"/>
        <dbReference type="ChEBI" id="CHEBI:57586"/>
        <dbReference type="ChEBI" id="CHEBI:57844"/>
        <dbReference type="ChEBI" id="CHEBI:59789"/>
        <dbReference type="ChEBI" id="CHEBI:64428"/>
        <dbReference type="ChEBI" id="CHEBI:149473"/>
        <dbReference type="EC" id="2.8.1.6"/>
    </reaction>
</comment>
<dbReference type="InterPro" id="IPR007197">
    <property type="entry name" value="rSAM"/>
</dbReference>
<name>A0A1K1LDN7_9BACT</name>
<evidence type="ECO:0000256" key="4">
    <source>
        <dbReference type="ARBA" id="ARBA00022485"/>
    </source>
</evidence>
<evidence type="ECO:0000256" key="14">
    <source>
        <dbReference type="PIRSR" id="PIRSR001619-1"/>
    </source>
</evidence>
<evidence type="ECO:0000256" key="2">
    <source>
        <dbReference type="ARBA" id="ARBA00010765"/>
    </source>
</evidence>
<dbReference type="EC" id="2.8.1.6" evidence="3 13"/>
<dbReference type="SUPFAM" id="SSF102114">
    <property type="entry name" value="Radical SAM enzymes"/>
    <property type="match status" value="1"/>
</dbReference>
<keyword evidence="5 13" id="KW-0808">Transferase</keyword>
<dbReference type="KEGG" id="dpg:DESPIGER_0970"/>
<dbReference type="Gene3D" id="3.20.20.70">
    <property type="entry name" value="Aldolase class I"/>
    <property type="match status" value="1"/>
</dbReference>
<dbReference type="InterPro" id="IPR024177">
    <property type="entry name" value="Biotin_synthase"/>
</dbReference>
<evidence type="ECO:0000259" key="15">
    <source>
        <dbReference type="PROSITE" id="PS51918"/>
    </source>
</evidence>
<dbReference type="InterPro" id="IPR006638">
    <property type="entry name" value="Elp3/MiaA/NifB-like_rSAM"/>
</dbReference>